<feature type="region of interest" description="Disordered" evidence="6">
    <location>
        <begin position="937"/>
        <end position="965"/>
    </location>
</feature>
<evidence type="ECO:0000256" key="2">
    <source>
        <dbReference type="ARBA" id="ARBA00008170"/>
    </source>
</evidence>
<evidence type="ECO:0000256" key="4">
    <source>
        <dbReference type="ARBA" id="ARBA00022989"/>
    </source>
</evidence>
<protein>
    <recommendedName>
        <fullName evidence="8">DDHD domain-containing protein</fullName>
    </recommendedName>
</protein>
<evidence type="ECO:0000313" key="10">
    <source>
        <dbReference type="Proteomes" id="UP000275385"/>
    </source>
</evidence>
<feature type="compositionally biased region" description="Basic and acidic residues" evidence="6">
    <location>
        <begin position="863"/>
        <end position="878"/>
    </location>
</feature>
<feature type="compositionally biased region" description="Basic and acidic residues" evidence="6">
    <location>
        <begin position="190"/>
        <end position="205"/>
    </location>
</feature>
<feature type="transmembrane region" description="Helical" evidence="7">
    <location>
        <begin position="249"/>
        <end position="268"/>
    </location>
</feature>
<feature type="compositionally biased region" description="Polar residues" evidence="6">
    <location>
        <begin position="942"/>
        <end position="955"/>
    </location>
</feature>
<dbReference type="FunFam" id="1.20.1420.30:FF:000039">
    <property type="entry name" value="WGS project CABT00000000 data, contig 2.3"/>
    <property type="match status" value="1"/>
</dbReference>
<feature type="region of interest" description="Disordered" evidence="6">
    <location>
        <begin position="435"/>
        <end position="454"/>
    </location>
</feature>
<sequence length="1404" mass="153426">MANVDSLVFNIASFIAGLFLLEYGADKFIDHTAIVAKRLNVSPTLVGLLTCGAEWEELVVIVVALGQKNQSMALGNLMGSSIANILASFSLGLLFMKTATFDRSSKIYAATLLGLTLVFLLLLFTLNDRFRWAAGALLIVAFVVYVASVAVAIYRGTMTAPEDDSDSDSNSDDSDSDSDGESENDEQAEPQERVKFVVDDEENRRRSSSSTLTAQGNNHELESFPSSRVPNNFKKLGVRRSRPKSLRVHLLKLFLGLAALLVASYIVAHSAATIGSELGLSGSVIGTTILSLATTLPEKFVAIMGGVRKQPGIMVANTVGSNIFLVTLCGGVLFMGGDAQQIKLGFGFFEASAMFGSAVLILGIVLVGGKRWMGGVMLVLYLAFLVTEFMNGRQLDACRLAPVSHPPADGLLADIPPLKAHFFYSSATALDDPLSQPTITGATDPKSPKAPLRPFSAGDNNTLEKAWIGFQLDSCRWSHEHALKSGQNRRSSLSVEDEALLESAVHGLVSKHHDKHTREWLSNAGQKFDRPAWEAPIFLEDCGVLVCCRELPIDTSTELRNAFCALTRKTQPELDQDRVMSKVMEHLQSDIWDVDGQGQGSSTNNTPGQQSRSRAASTATESREPLNADKAVPMDVPIQGSTADDGISGRPFLRVGDAEPIRDFSLPNSLRKEMRATGRPSSAGKETTDDEDGQAKIDAAEKRGRYSKAKMRLNASQTMAPRSVDIPVGISRLHQVTLPALQMKPIYWSPVNDISVVMRATWFYSNDMRPVSPEVANQLEAGYRELRVWSETWQDELRSALEVGAAGEEKLSHPLWPEDDLTKKKGPVSTSAPLISSDPFCAAKCYRGEAAAIGTLEAVHSEGDKNKNEVGSDTDRPRPYKGHHVIYKDASHAYLLSPRQRPSESAGRKPIAAIMKGKDTGLLGVVRGFDQELWDQKHNKQKTSASKPASVTSGINPERVPEADNCPGCERERALGQVKDLVLIAHGIGQKFAERVESFHFTHAVNAFRRAVNVELGSEAVKSVLRPGQNGIMVLPVNWRHMLRFEDGGPQSADEDVPDDRYKLKKKDNPADNFNLKDIEPNSIPAVRNMISDVMFDVPFYLSHHKPRMIAALVAEANRVYRLWCRNNPGFSQNGRVHLIAHSLGSVMAVDILSRQPNAVPPLDLSNPEPSYSTFEFDTKNLFLLGSPAGFFLLLERGRLMPRRGRTKPGADQSDVDDPEVVGKEGTFGCLAVDNIYNILAKEDPIAYLLNGTIDPKYAASLKTAYVPSTTTSLLTSLTNLITGTSATTAAASKEPVKPPSLTARLPSQLELEVHDFAREDVAEKKAYLLNDNGQVDYYLRSGGGPLEMQYLNMLSAHTSYWYNPDLIRMLCMEIGRRPGRGQTLPAMRAVKATRRVGAGRREG</sequence>
<dbReference type="SMART" id="SM01127">
    <property type="entry name" value="DDHD"/>
    <property type="match status" value="1"/>
</dbReference>
<dbReference type="OrthoDB" id="69269at2759"/>
<gene>
    <name evidence="9" type="ORF">DL546_000928</name>
</gene>
<feature type="region of interest" description="Disordered" evidence="6">
    <location>
        <begin position="160"/>
        <end position="226"/>
    </location>
</feature>
<dbReference type="GO" id="GO:0046872">
    <property type="term" value="F:metal ion binding"/>
    <property type="evidence" value="ECO:0007669"/>
    <property type="project" value="InterPro"/>
</dbReference>
<dbReference type="EMBL" id="QVQW01000049">
    <property type="protein sequence ID" value="RKU42903.1"/>
    <property type="molecule type" value="Genomic_DNA"/>
</dbReference>
<feature type="transmembrane region" description="Helical" evidence="7">
    <location>
        <begin position="132"/>
        <end position="154"/>
    </location>
</feature>
<feature type="transmembrane region" description="Helical" evidence="7">
    <location>
        <begin position="372"/>
        <end position="390"/>
    </location>
</feature>
<feature type="compositionally biased region" description="Low complexity" evidence="6">
    <location>
        <begin position="611"/>
        <end position="620"/>
    </location>
</feature>
<feature type="transmembrane region" description="Helical" evidence="7">
    <location>
        <begin position="313"/>
        <end position="334"/>
    </location>
</feature>
<evidence type="ECO:0000256" key="7">
    <source>
        <dbReference type="SAM" id="Phobius"/>
    </source>
</evidence>
<comment type="caution">
    <text evidence="9">The sequence shown here is derived from an EMBL/GenBank/DDBJ whole genome shotgun (WGS) entry which is preliminary data.</text>
</comment>
<dbReference type="InterPro" id="IPR044880">
    <property type="entry name" value="NCX_ion-bd_dom_sf"/>
</dbReference>
<dbReference type="GO" id="GO:0055085">
    <property type="term" value="P:transmembrane transport"/>
    <property type="evidence" value="ECO:0007669"/>
    <property type="project" value="InterPro"/>
</dbReference>
<keyword evidence="3 7" id="KW-0812">Transmembrane</keyword>
<feature type="transmembrane region" description="Helical" evidence="7">
    <location>
        <begin position="6"/>
        <end position="25"/>
    </location>
</feature>
<dbReference type="InterPro" id="IPR004837">
    <property type="entry name" value="NaCa_Exmemb"/>
</dbReference>
<feature type="transmembrane region" description="Helical" evidence="7">
    <location>
        <begin position="280"/>
        <end position="301"/>
    </location>
</feature>
<dbReference type="GO" id="GO:0016020">
    <property type="term" value="C:membrane"/>
    <property type="evidence" value="ECO:0007669"/>
    <property type="project" value="UniProtKB-SubCell"/>
</dbReference>
<reference evidence="9 10" key="1">
    <citation type="submission" date="2018-08" db="EMBL/GenBank/DDBJ databases">
        <title>Draft genome of the lignicolous fungus Coniochaeta pulveracea.</title>
        <authorList>
            <person name="Borstlap C.J."/>
            <person name="De Witt R.N."/>
            <person name="Botha A."/>
            <person name="Volschenk H."/>
        </authorList>
    </citation>
    <scope>NUCLEOTIDE SEQUENCE [LARGE SCALE GENOMIC DNA]</scope>
    <source>
        <strain evidence="9 10">CAB683</strain>
    </source>
</reference>
<organism evidence="9 10">
    <name type="scientific">Coniochaeta pulveracea</name>
    <dbReference type="NCBI Taxonomy" id="177199"/>
    <lineage>
        <taxon>Eukaryota</taxon>
        <taxon>Fungi</taxon>
        <taxon>Dikarya</taxon>
        <taxon>Ascomycota</taxon>
        <taxon>Pezizomycotina</taxon>
        <taxon>Sordariomycetes</taxon>
        <taxon>Sordariomycetidae</taxon>
        <taxon>Coniochaetales</taxon>
        <taxon>Coniochaetaceae</taxon>
        <taxon>Coniochaeta</taxon>
    </lineage>
</organism>
<dbReference type="InterPro" id="IPR058055">
    <property type="entry name" value="PA-PLA1"/>
</dbReference>
<evidence type="ECO:0000256" key="6">
    <source>
        <dbReference type="SAM" id="MobiDB-lite"/>
    </source>
</evidence>
<comment type="subcellular location">
    <subcellularLocation>
        <location evidence="1">Membrane</location>
        <topology evidence="1">Multi-pass membrane protein</topology>
    </subcellularLocation>
</comment>
<dbReference type="Proteomes" id="UP000275385">
    <property type="component" value="Unassembled WGS sequence"/>
</dbReference>
<proteinExistence type="inferred from homology"/>
<evidence type="ECO:0000256" key="5">
    <source>
        <dbReference type="ARBA" id="ARBA00023136"/>
    </source>
</evidence>
<dbReference type="InterPro" id="IPR004177">
    <property type="entry name" value="DDHD_dom"/>
</dbReference>
<feature type="compositionally biased region" description="Polar residues" evidence="6">
    <location>
        <begin position="211"/>
        <end position="226"/>
    </location>
</feature>
<dbReference type="Pfam" id="PF02862">
    <property type="entry name" value="DDHD"/>
    <property type="match status" value="2"/>
</dbReference>
<dbReference type="GO" id="GO:0005737">
    <property type="term" value="C:cytoplasm"/>
    <property type="evidence" value="ECO:0007669"/>
    <property type="project" value="TreeGrafter"/>
</dbReference>
<feature type="transmembrane region" description="Helical" evidence="7">
    <location>
        <begin position="77"/>
        <end position="95"/>
    </location>
</feature>
<name>A0A420Y4Y2_9PEZI</name>
<feature type="compositionally biased region" description="Acidic residues" evidence="6">
    <location>
        <begin position="161"/>
        <end position="189"/>
    </location>
</feature>
<comment type="similarity">
    <text evidence="2">Belongs to the Ca(2+):cation antiporter (CaCA) (TC 2.A.19) family.</text>
</comment>
<evidence type="ECO:0000259" key="8">
    <source>
        <dbReference type="PROSITE" id="PS51043"/>
    </source>
</evidence>
<dbReference type="Gene3D" id="1.20.1420.30">
    <property type="entry name" value="NCX, central ion-binding region"/>
    <property type="match status" value="2"/>
</dbReference>
<feature type="region of interest" description="Disordered" evidence="6">
    <location>
        <begin position="863"/>
        <end position="882"/>
    </location>
</feature>
<keyword evidence="10" id="KW-1185">Reference proteome</keyword>
<dbReference type="PROSITE" id="PS51043">
    <property type="entry name" value="DDHD"/>
    <property type="match status" value="1"/>
</dbReference>
<feature type="transmembrane region" description="Helical" evidence="7">
    <location>
        <begin position="107"/>
        <end position="126"/>
    </location>
</feature>
<evidence type="ECO:0000256" key="3">
    <source>
        <dbReference type="ARBA" id="ARBA00022692"/>
    </source>
</evidence>
<accession>A0A420Y4Y2</accession>
<keyword evidence="4 7" id="KW-1133">Transmembrane helix</keyword>
<feature type="compositionally biased region" description="Polar residues" evidence="6">
    <location>
        <begin position="600"/>
        <end position="610"/>
    </location>
</feature>
<dbReference type="STRING" id="177199.A0A420Y4Y2"/>
<dbReference type="GO" id="GO:0004620">
    <property type="term" value="F:phospholipase activity"/>
    <property type="evidence" value="ECO:0007669"/>
    <property type="project" value="TreeGrafter"/>
</dbReference>
<evidence type="ECO:0000256" key="1">
    <source>
        <dbReference type="ARBA" id="ARBA00004141"/>
    </source>
</evidence>
<dbReference type="PANTHER" id="PTHR23509:SF6">
    <property type="entry name" value="PHOSPHOLIPASE C1020.13C-RELATED"/>
    <property type="match status" value="1"/>
</dbReference>
<dbReference type="Pfam" id="PF01699">
    <property type="entry name" value="Na_Ca_ex"/>
    <property type="match status" value="2"/>
</dbReference>
<keyword evidence="5 7" id="KW-0472">Membrane</keyword>
<feature type="region of interest" description="Disordered" evidence="6">
    <location>
        <begin position="592"/>
        <end position="693"/>
    </location>
</feature>
<feature type="domain" description="DDHD" evidence="8">
    <location>
        <begin position="1175"/>
        <end position="1377"/>
    </location>
</feature>
<evidence type="ECO:0000313" key="9">
    <source>
        <dbReference type="EMBL" id="RKU42903.1"/>
    </source>
</evidence>
<dbReference type="PANTHER" id="PTHR23509">
    <property type="entry name" value="PA-PL1 PHOSPHOLIPASE FAMILY"/>
    <property type="match status" value="1"/>
</dbReference>
<feature type="transmembrane region" description="Helical" evidence="7">
    <location>
        <begin position="346"/>
        <end position="367"/>
    </location>
</feature>